<protein>
    <recommendedName>
        <fullName evidence="2">Bacteriophage abortive infection AbiH</fullName>
    </recommendedName>
</protein>
<organism evidence="1">
    <name type="scientific">Clostridium tertium</name>
    <dbReference type="NCBI Taxonomy" id="1559"/>
    <lineage>
        <taxon>Bacteria</taxon>
        <taxon>Bacillati</taxon>
        <taxon>Bacillota</taxon>
        <taxon>Clostridia</taxon>
        <taxon>Eubacteriales</taxon>
        <taxon>Clostridiaceae</taxon>
        <taxon>Clostridium</taxon>
    </lineage>
</organism>
<evidence type="ECO:0008006" key="2">
    <source>
        <dbReference type="Google" id="ProtNLM"/>
    </source>
</evidence>
<evidence type="ECO:0000313" key="1">
    <source>
        <dbReference type="EMBL" id="VYU04618.1"/>
    </source>
</evidence>
<name>A0A6N3BPL8_9CLOT</name>
<reference evidence="1" key="1">
    <citation type="submission" date="2019-11" db="EMBL/GenBank/DDBJ databases">
        <authorList>
            <person name="Feng L."/>
        </authorList>
    </citation>
    <scope>NUCLEOTIDE SEQUENCE</scope>
    <source>
        <strain evidence="1">CTertiumLFYP3</strain>
    </source>
</reference>
<sequence length="340" mass="40027">MNKLILIGNGFDLAHGLQTSYSAFAEKNIKNPVIIEFHKLVKELGSEIPFLDDEGKVKDITWYSFEENIERLSSWMFHKNFDDNLTQKDYDEIDKNMFQYNKIFEELSDLLFYYLENEFSSKKIQVLDRVKKEITEDTYIISFNYTDTIKMYTSNYNFIHGSIQDDKKIILGFARGDVSDLSTNNYIKYWKEVLKEKLNFLRFLNNNNYENIEELMEEFNPHLMCMFSGKGGYQFPIKKDEEGEFYDTSSASKPILDYAESTGFFPAVDKSNYGDVEEIVIMGHGLESDIHYINSIFEKSTSLKRVKLFTYDGESSKEIERKKNLLKKMSKLNDIKVIYY</sequence>
<dbReference type="AlphaFoldDB" id="A0A6N3BPL8"/>
<accession>A0A6N3BPL8</accession>
<proteinExistence type="predicted"/>
<dbReference type="Pfam" id="PF14253">
    <property type="entry name" value="AbiH"/>
    <property type="match status" value="1"/>
</dbReference>
<gene>
    <name evidence="1" type="ORF">CTLFYP3_01340</name>
</gene>
<dbReference type="RefSeq" id="WP_156625850.1">
    <property type="nucleotide sequence ID" value="NZ_CACRTO010000013.1"/>
</dbReference>
<dbReference type="EMBL" id="CACRTO010000013">
    <property type="protein sequence ID" value="VYU04618.1"/>
    <property type="molecule type" value="Genomic_DNA"/>
</dbReference>
<dbReference type="InterPro" id="IPR025935">
    <property type="entry name" value="AbiH"/>
</dbReference>